<protein>
    <submittedName>
        <fullName evidence="1">Uncharacterized protein</fullName>
    </submittedName>
</protein>
<dbReference type="EMBL" id="KV454291">
    <property type="protein sequence ID" value="ODQ74793.1"/>
    <property type="molecule type" value="Genomic_DNA"/>
</dbReference>
<proteinExistence type="predicted"/>
<keyword evidence="2" id="KW-1185">Reference proteome</keyword>
<dbReference type="AlphaFoldDB" id="A0A1E3QAR3"/>
<dbReference type="Proteomes" id="UP000094385">
    <property type="component" value="Unassembled WGS sequence"/>
</dbReference>
<accession>A0A1E3QAR3</accession>
<name>A0A1E3QAR3_LIPST</name>
<evidence type="ECO:0000313" key="2">
    <source>
        <dbReference type="Proteomes" id="UP000094385"/>
    </source>
</evidence>
<evidence type="ECO:0000313" key="1">
    <source>
        <dbReference type="EMBL" id="ODQ74793.1"/>
    </source>
</evidence>
<reference evidence="1 2" key="1">
    <citation type="journal article" date="2016" name="Proc. Natl. Acad. Sci. U.S.A.">
        <title>Comparative genomics of biotechnologically important yeasts.</title>
        <authorList>
            <person name="Riley R."/>
            <person name="Haridas S."/>
            <person name="Wolfe K.H."/>
            <person name="Lopes M.R."/>
            <person name="Hittinger C.T."/>
            <person name="Goeker M."/>
            <person name="Salamov A.A."/>
            <person name="Wisecaver J.H."/>
            <person name="Long T.M."/>
            <person name="Calvey C.H."/>
            <person name="Aerts A.L."/>
            <person name="Barry K.W."/>
            <person name="Choi C."/>
            <person name="Clum A."/>
            <person name="Coughlan A.Y."/>
            <person name="Deshpande S."/>
            <person name="Douglass A.P."/>
            <person name="Hanson S.J."/>
            <person name="Klenk H.-P."/>
            <person name="LaButti K.M."/>
            <person name="Lapidus A."/>
            <person name="Lindquist E.A."/>
            <person name="Lipzen A.M."/>
            <person name="Meier-Kolthoff J.P."/>
            <person name="Ohm R.A."/>
            <person name="Otillar R.P."/>
            <person name="Pangilinan J.L."/>
            <person name="Peng Y."/>
            <person name="Rokas A."/>
            <person name="Rosa C.A."/>
            <person name="Scheuner C."/>
            <person name="Sibirny A.A."/>
            <person name="Slot J.C."/>
            <person name="Stielow J.B."/>
            <person name="Sun H."/>
            <person name="Kurtzman C.P."/>
            <person name="Blackwell M."/>
            <person name="Grigoriev I.V."/>
            <person name="Jeffries T.W."/>
        </authorList>
    </citation>
    <scope>NUCLEOTIDE SEQUENCE [LARGE SCALE GENOMIC DNA]</scope>
    <source>
        <strain evidence="1 2">NRRL Y-11557</strain>
    </source>
</reference>
<gene>
    <name evidence="1" type="ORF">LIPSTDRAFT_68906</name>
</gene>
<sequence>MERGLEDLHLHEMRRDQTTGLAQLKPARCTAVAAIAAAAAAAAVVRPRAVNVGSSKRNHDGRWWTEATTAGQINCSAHPTCSRARR</sequence>
<organism evidence="1 2">
    <name type="scientific">Lipomyces starkeyi NRRL Y-11557</name>
    <dbReference type="NCBI Taxonomy" id="675824"/>
    <lineage>
        <taxon>Eukaryota</taxon>
        <taxon>Fungi</taxon>
        <taxon>Dikarya</taxon>
        <taxon>Ascomycota</taxon>
        <taxon>Saccharomycotina</taxon>
        <taxon>Lipomycetes</taxon>
        <taxon>Lipomycetales</taxon>
        <taxon>Lipomycetaceae</taxon>
        <taxon>Lipomyces</taxon>
    </lineage>
</organism>